<evidence type="ECO:0000313" key="1">
    <source>
        <dbReference type="EMBL" id="PPK65117.1"/>
    </source>
</evidence>
<comment type="caution">
    <text evidence="1">The sequence shown here is derived from an EMBL/GenBank/DDBJ whole genome shotgun (WGS) entry which is preliminary data.</text>
</comment>
<organism evidence="1 2">
    <name type="scientific">Actinokineospora auranticolor</name>
    <dbReference type="NCBI Taxonomy" id="155976"/>
    <lineage>
        <taxon>Bacteria</taxon>
        <taxon>Bacillati</taxon>
        <taxon>Actinomycetota</taxon>
        <taxon>Actinomycetes</taxon>
        <taxon>Pseudonocardiales</taxon>
        <taxon>Pseudonocardiaceae</taxon>
        <taxon>Actinokineospora</taxon>
    </lineage>
</organism>
<sequence>MSGSRVASSRSSFVGRVVRAGSGNTSPPVLTAVPGRLLGAVPVRSPLRDGELDRWADEGGRAAARDTF</sequence>
<accession>A0A2S6GIT3</accession>
<dbReference type="EMBL" id="PTIX01000016">
    <property type="protein sequence ID" value="PPK65117.1"/>
    <property type="molecule type" value="Genomic_DNA"/>
</dbReference>
<gene>
    <name evidence="1" type="ORF">CLV40_116160</name>
</gene>
<evidence type="ECO:0000313" key="2">
    <source>
        <dbReference type="Proteomes" id="UP000239203"/>
    </source>
</evidence>
<dbReference type="Proteomes" id="UP000239203">
    <property type="component" value="Unassembled WGS sequence"/>
</dbReference>
<name>A0A2S6GIT3_9PSEU</name>
<dbReference type="RefSeq" id="WP_146108244.1">
    <property type="nucleotide sequence ID" value="NZ_CP154825.1"/>
</dbReference>
<dbReference type="AlphaFoldDB" id="A0A2S6GIT3"/>
<reference evidence="1 2" key="1">
    <citation type="submission" date="2018-02" db="EMBL/GenBank/DDBJ databases">
        <title>Genomic Encyclopedia of Archaeal and Bacterial Type Strains, Phase II (KMG-II): from individual species to whole genera.</title>
        <authorList>
            <person name="Goeker M."/>
        </authorList>
    </citation>
    <scope>NUCLEOTIDE SEQUENCE [LARGE SCALE GENOMIC DNA]</scope>
    <source>
        <strain evidence="1 2">YU 961-1</strain>
    </source>
</reference>
<proteinExistence type="predicted"/>
<keyword evidence="2" id="KW-1185">Reference proteome</keyword>
<protein>
    <submittedName>
        <fullName evidence="1">Uncharacterized protein</fullName>
    </submittedName>
</protein>